<keyword evidence="4" id="KW-0812">Transmembrane</keyword>
<comment type="similarity">
    <text evidence="2 7">Belongs to the Casparian strip membrane proteins (CASP) family.</text>
</comment>
<comment type="subunit">
    <text evidence="7">Homodimer and heterodimers.</text>
</comment>
<feature type="domain" description="Casparian strip membrane protein" evidence="8">
    <location>
        <begin position="1"/>
        <end position="61"/>
    </location>
</feature>
<protein>
    <recommendedName>
        <fullName evidence="7">CASP-like protein</fullName>
    </recommendedName>
</protein>
<feature type="non-terminal residue" evidence="9">
    <location>
        <position position="1"/>
    </location>
</feature>
<comment type="caution">
    <text evidence="9">The sequence shown here is derived from an EMBL/GenBank/DDBJ whole genome shotgun (WGS) entry which is preliminary data.</text>
</comment>
<name>A0AA38GY79_TAXCH</name>
<gene>
    <name evidence="9" type="ORF">KI387_002796</name>
</gene>
<evidence type="ECO:0000256" key="3">
    <source>
        <dbReference type="ARBA" id="ARBA00022475"/>
    </source>
</evidence>
<evidence type="ECO:0000256" key="6">
    <source>
        <dbReference type="ARBA" id="ARBA00023136"/>
    </source>
</evidence>
<accession>A0AA38GY79</accession>
<evidence type="ECO:0000313" key="9">
    <source>
        <dbReference type="EMBL" id="KAH9330688.1"/>
    </source>
</evidence>
<evidence type="ECO:0000313" key="10">
    <source>
        <dbReference type="Proteomes" id="UP000824469"/>
    </source>
</evidence>
<keyword evidence="10" id="KW-1185">Reference proteome</keyword>
<evidence type="ECO:0000256" key="5">
    <source>
        <dbReference type="ARBA" id="ARBA00022989"/>
    </source>
</evidence>
<dbReference type="GO" id="GO:0005886">
    <property type="term" value="C:plasma membrane"/>
    <property type="evidence" value="ECO:0007669"/>
    <property type="project" value="UniProtKB-SubCell"/>
</dbReference>
<reference evidence="9 10" key="1">
    <citation type="journal article" date="2021" name="Nat. Plants">
        <title>The Taxus genome provides insights into paclitaxel biosynthesis.</title>
        <authorList>
            <person name="Xiong X."/>
            <person name="Gou J."/>
            <person name="Liao Q."/>
            <person name="Li Y."/>
            <person name="Zhou Q."/>
            <person name="Bi G."/>
            <person name="Li C."/>
            <person name="Du R."/>
            <person name="Wang X."/>
            <person name="Sun T."/>
            <person name="Guo L."/>
            <person name="Liang H."/>
            <person name="Lu P."/>
            <person name="Wu Y."/>
            <person name="Zhang Z."/>
            <person name="Ro D.K."/>
            <person name="Shang Y."/>
            <person name="Huang S."/>
            <person name="Yan J."/>
        </authorList>
    </citation>
    <scope>NUCLEOTIDE SEQUENCE [LARGE SCALE GENOMIC DNA]</scope>
    <source>
        <strain evidence="9">Ta-2019</strain>
    </source>
</reference>
<dbReference type="EMBL" id="JAHRHJ020000001">
    <property type="protein sequence ID" value="KAH9330688.1"/>
    <property type="molecule type" value="Genomic_DNA"/>
</dbReference>
<evidence type="ECO:0000259" key="8">
    <source>
        <dbReference type="Pfam" id="PF04535"/>
    </source>
</evidence>
<sequence length="85" mass="9172">FVVAANVIGCAYSFIRIIHGFMGLVSGGSGYYLSFIFDQVMAYIVLSSASAGVACIMLNRELLQGTVLYDCSCETVFEVCISFCD</sequence>
<feature type="non-terminal residue" evidence="9">
    <location>
        <position position="85"/>
    </location>
</feature>
<keyword evidence="6" id="KW-0472">Membrane</keyword>
<comment type="subcellular location">
    <subcellularLocation>
        <location evidence="1 7">Cell membrane</location>
        <topology evidence="1 7">Multi-pass membrane protein</topology>
    </subcellularLocation>
</comment>
<proteinExistence type="inferred from homology"/>
<evidence type="ECO:0000256" key="1">
    <source>
        <dbReference type="ARBA" id="ARBA00004651"/>
    </source>
</evidence>
<organism evidence="9 10">
    <name type="scientific">Taxus chinensis</name>
    <name type="common">Chinese yew</name>
    <name type="synonym">Taxus wallichiana var. chinensis</name>
    <dbReference type="NCBI Taxonomy" id="29808"/>
    <lineage>
        <taxon>Eukaryota</taxon>
        <taxon>Viridiplantae</taxon>
        <taxon>Streptophyta</taxon>
        <taxon>Embryophyta</taxon>
        <taxon>Tracheophyta</taxon>
        <taxon>Spermatophyta</taxon>
        <taxon>Pinopsida</taxon>
        <taxon>Pinidae</taxon>
        <taxon>Conifers II</taxon>
        <taxon>Cupressales</taxon>
        <taxon>Taxaceae</taxon>
        <taxon>Taxus</taxon>
    </lineage>
</organism>
<evidence type="ECO:0000256" key="4">
    <source>
        <dbReference type="ARBA" id="ARBA00022692"/>
    </source>
</evidence>
<evidence type="ECO:0000256" key="2">
    <source>
        <dbReference type="ARBA" id="ARBA00007651"/>
    </source>
</evidence>
<keyword evidence="3 7" id="KW-1003">Cell membrane</keyword>
<dbReference type="Proteomes" id="UP000824469">
    <property type="component" value="Unassembled WGS sequence"/>
</dbReference>
<keyword evidence="5" id="KW-1133">Transmembrane helix</keyword>
<dbReference type="Pfam" id="PF04535">
    <property type="entry name" value="CASP_dom"/>
    <property type="match status" value="1"/>
</dbReference>
<dbReference type="InterPro" id="IPR006702">
    <property type="entry name" value="CASP_dom"/>
</dbReference>
<evidence type="ECO:0000256" key="7">
    <source>
        <dbReference type="RuleBase" id="RU361233"/>
    </source>
</evidence>
<dbReference type="AlphaFoldDB" id="A0AA38GY79"/>